<evidence type="ECO:0000256" key="3">
    <source>
        <dbReference type="ARBA" id="ARBA00021353"/>
    </source>
</evidence>
<name>A0A8H7AE62_9EURO</name>
<keyword evidence="4 7" id="KW-0812">Transmembrane</keyword>
<dbReference type="Proteomes" id="UP000606974">
    <property type="component" value="Unassembled WGS sequence"/>
</dbReference>
<feature type="compositionally biased region" description="Low complexity" evidence="8">
    <location>
        <begin position="402"/>
        <end position="417"/>
    </location>
</feature>
<dbReference type="AlphaFoldDB" id="A0A8H7AE62"/>
<dbReference type="GO" id="GO:0016020">
    <property type="term" value="C:membrane"/>
    <property type="evidence" value="ECO:0007669"/>
    <property type="project" value="UniProtKB-SubCell"/>
</dbReference>
<protein>
    <recommendedName>
        <fullName evidence="3 7">Defect at low temperature protein 1</fullName>
    </recommendedName>
</protein>
<keyword evidence="5 7" id="KW-1133">Transmembrane helix</keyword>
<comment type="function">
    <text evidence="1 7">Required for growth under high-pressure and low-temperature conditions.</text>
</comment>
<feature type="compositionally biased region" description="Polar residues" evidence="8">
    <location>
        <begin position="295"/>
        <end position="317"/>
    </location>
</feature>
<evidence type="ECO:0000256" key="2">
    <source>
        <dbReference type="ARBA" id="ARBA00005550"/>
    </source>
</evidence>
<dbReference type="PANTHER" id="PTHR40021">
    <property type="entry name" value="DEFECT AT LOW TEMPERATURE PROTEIN 1"/>
    <property type="match status" value="1"/>
</dbReference>
<feature type="compositionally biased region" description="Basic residues" evidence="8">
    <location>
        <begin position="321"/>
        <end position="330"/>
    </location>
</feature>
<dbReference type="EMBL" id="JAACFV010000068">
    <property type="protein sequence ID" value="KAF7507465.1"/>
    <property type="molecule type" value="Genomic_DNA"/>
</dbReference>
<evidence type="ECO:0000313" key="10">
    <source>
        <dbReference type="Proteomes" id="UP000606974"/>
    </source>
</evidence>
<proteinExistence type="inferred from homology"/>
<comment type="subcellular location">
    <subcellularLocation>
        <location evidence="7">Membrane</location>
        <topology evidence="7">Multi-pass membrane protein</topology>
    </subcellularLocation>
</comment>
<dbReference type="PANTHER" id="PTHR40021:SF1">
    <property type="entry name" value="DEFECT AT LOW TEMPERATURE PROTEIN 1"/>
    <property type="match status" value="1"/>
</dbReference>
<evidence type="ECO:0000256" key="5">
    <source>
        <dbReference type="ARBA" id="ARBA00022989"/>
    </source>
</evidence>
<evidence type="ECO:0000256" key="7">
    <source>
        <dbReference type="RuleBase" id="RU367100"/>
    </source>
</evidence>
<feature type="transmembrane region" description="Helical" evidence="7">
    <location>
        <begin position="45"/>
        <end position="67"/>
    </location>
</feature>
<comment type="caution">
    <text evidence="7">Lacks conserved residue(s) required for the propagation of feature annotation.</text>
</comment>
<gene>
    <name evidence="7" type="primary">DLT1</name>
    <name evidence="9" type="ORF">GJ744_010396</name>
</gene>
<evidence type="ECO:0000256" key="8">
    <source>
        <dbReference type="SAM" id="MobiDB-lite"/>
    </source>
</evidence>
<evidence type="ECO:0000256" key="6">
    <source>
        <dbReference type="ARBA" id="ARBA00023136"/>
    </source>
</evidence>
<evidence type="ECO:0000256" key="4">
    <source>
        <dbReference type="ARBA" id="ARBA00022692"/>
    </source>
</evidence>
<keyword evidence="10" id="KW-1185">Reference proteome</keyword>
<reference evidence="9" key="1">
    <citation type="submission" date="2020-02" db="EMBL/GenBank/DDBJ databases">
        <authorList>
            <person name="Palmer J.M."/>
        </authorList>
    </citation>
    <scope>NUCLEOTIDE SEQUENCE</scope>
    <source>
        <strain evidence="9">EPUS1.4</strain>
        <tissue evidence="9">Thallus</tissue>
    </source>
</reference>
<comment type="similarity">
    <text evidence="2 7">Belongs to the DLT1 family.</text>
</comment>
<dbReference type="OrthoDB" id="4096362at2759"/>
<evidence type="ECO:0000256" key="1">
    <source>
        <dbReference type="ARBA" id="ARBA00002489"/>
    </source>
</evidence>
<organism evidence="9 10">
    <name type="scientific">Endocarpon pusillum</name>
    <dbReference type="NCBI Taxonomy" id="364733"/>
    <lineage>
        <taxon>Eukaryota</taxon>
        <taxon>Fungi</taxon>
        <taxon>Dikarya</taxon>
        <taxon>Ascomycota</taxon>
        <taxon>Pezizomycotina</taxon>
        <taxon>Eurotiomycetes</taxon>
        <taxon>Chaetothyriomycetidae</taxon>
        <taxon>Verrucariales</taxon>
        <taxon>Verrucariaceae</taxon>
        <taxon>Endocarpon</taxon>
    </lineage>
</organism>
<sequence length="439" mass="48673">MRAIRPLLFRIFYSTSFTVVFLLVLALVALTPADAVYQAWQQRRQWDIGAIAGTYILTALLAILIYASRLYTNRSIVQGIPKTYIPIEKEDLPGKVTRKEIVEGLKRSAIIAYKARPRFDRAEDDSPTSNARISAITHSDTKKVENQPTWGHIAHPGWSSPASPDLPNLHYDTVIAELPDLIEAKAVSLAPSDPNSTAHLVEVPLPDERIVEILQRPLNMGLREYIAYLDSLGLINPPNLGASFLTLYERARFSTKPLTEFEFRSLMSIFASILRGMTELDPDLLAELQEPDQNDTLTWQTPGQWSPKSASTFSVDGTGSIRHHHPHPPRRVSEDSVPSLPTEDDEDDYDKGKDNDTLSLRTAPFSQPHADSLSSKQPSLARLGIPSPNIATAPANRSLRQTRSNTSAVSRSSTRSAGSVIRLVEARTALDLPYTIEIP</sequence>
<keyword evidence="6 7" id="KW-0472">Membrane</keyword>
<comment type="caution">
    <text evidence="9">The sequence shown here is derived from an EMBL/GenBank/DDBJ whole genome shotgun (WGS) entry which is preliminary data.</text>
</comment>
<dbReference type="InterPro" id="IPR038869">
    <property type="entry name" value="DLT1"/>
</dbReference>
<evidence type="ECO:0000313" key="9">
    <source>
        <dbReference type="EMBL" id="KAF7507465.1"/>
    </source>
</evidence>
<feature type="region of interest" description="Disordered" evidence="8">
    <location>
        <begin position="295"/>
        <end position="417"/>
    </location>
</feature>
<accession>A0A8H7AE62</accession>